<feature type="transmembrane region" description="Helical" evidence="4">
    <location>
        <begin position="56"/>
        <end position="81"/>
    </location>
</feature>
<feature type="transmembrane region" description="Helical" evidence="4">
    <location>
        <begin position="24"/>
        <end position="44"/>
    </location>
</feature>
<dbReference type="InterPro" id="IPR050206">
    <property type="entry name" value="FtsK/SpoIIIE/SftA"/>
</dbReference>
<evidence type="ECO:0000256" key="1">
    <source>
        <dbReference type="ARBA" id="ARBA00022741"/>
    </source>
</evidence>
<proteinExistence type="predicted"/>
<dbReference type="PANTHER" id="PTHR22683">
    <property type="entry name" value="SPORULATION PROTEIN RELATED"/>
    <property type="match status" value="1"/>
</dbReference>
<dbReference type="SMART" id="SM00382">
    <property type="entry name" value="AAA"/>
    <property type="match status" value="1"/>
</dbReference>
<feature type="domain" description="FtsK" evidence="5">
    <location>
        <begin position="209"/>
        <end position="403"/>
    </location>
</feature>
<gene>
    <name evidence="6" type="ORF">C8E89_11134</name>
</gene>
<dbReference type="Pfam" id="PF01580">
    <property type="entry name" value="FtsK_SpoIIIE"/>
    <property type="match status" value="1"/>
</dbReference>
<dbReference type="InterPro" id="IPR003593">
    <property type="entry name" value="AAA+_ATPase"/>
</dbReference>
<keyword evidence="2 3" id="KW-0067">ATP-binding</keyword>
<reference evidence="6 7" key="2">
    <citation type="submission" date="2018-06" db="EMBL/GenBank/DDBJ databases">
        <title>Sequencing of bacterial isolates from soil warming experiment in Harvard Forest, Massachusetts, USA.</title>
        <authorList>
            <person name="Deangelis K.PhD."/>
        </authorList>
    </citation>
    <scope>NUCLEOTIDE SEQUENCE [LARGE SCALE GENOMIC DNA]</scope>
    <source>
        <strain evidence="6 7">GAS496</strain>
    </source>
</reference>
<keyword evidence="4" id="KW-1133">Transmembrane helix</keyword>
<dbReference type="GO" id="GO:0005524">
    <property type="term" value="F:ATP binding"/>
    <property type="evidence" value="ECO:0007669"/>
    <property type="project" value="UniProtKB-UniRule"/>
</dbReference>
<comment type="caution">
    <text evidence="6">The sequence shown here is derived from an EMBL/GenBank/DDBJ whole genome shotgun (WGS) entry which is preliminary data.</text>
</comment>
<accession>A0A318HHS5</accession>
<dbReference type="SUPFAM" id="SSF52540">
    <property type="entry name" value="P-loop containing nucleoside triphosphate hydrolases"/>
    <property type="match status" value="1"/>
</dbReference>
<dbReference type="EMBL" id="QJJU01000011">
    <property type="protein sequence ID" value="PXX07250.1"/>
    <property type="molecule type" value="Genomic_DNA"/>
</dbReference>
<keyword evidence="7" id="KW-1185">Reference proteome</keyword>
<evidence type="ECO:0000259" key="5">
    <source>
        <dbReference type="PROSITE" id="PS50901"/>
    </source>
</evidence>
<keyword evidence="4" id="KW-0812">Transmembrane</keyword>
<dbReference type="Gene3D" id="3.40.50.300">
    <property type="entry name" value="P-loop containing nucleotide triphosphate hydrolases"/>
    <property type="match status" value="1"/>
</dbReference>
<feature type="binding site" evidence="3">
    <location>
        <begin position="238"/>
        <end position="245"/>
    </location>
    <ligand>
        <name>ATP</name>
        <dbReference type="ChEBI" id="CHEBI:30616"/>
    </ligand>
</feature>
<dbReference type="AlphaFoldDB" id="A0A318HHS5"/>
<dbReference type="InterPro" id="IPR002543">
    <property type="entry name" value="FtsK_dom"/>
</dbReference>
<evidence type="ECO:0000313" key="7">
    <source>
        <dbReference type="Proteomes" id="UP000247781"/>
    </source>
</evidence>
<sequence length="475" mass="50556">MASTSNPNPTNNSHNTGSDMGDTVIVIVVALAKAVAVLAWWSVLFPMISIPTLACVWLGLVCGPLFGLLLAVVSGLGLAAWSHLSPPSFQQWVTQPIRTRWRIWWVYRHRWTAICALHSLTAKLDDRTLVPALRSVTLGATSDVAEVAILTGQSVADWQNKSAALAEALRARRVTIRSIKPGTIAITAHHGDALATPIRLPRPAPDTTVDPSTLRVGVTDAGTWWRLPVLGQHILVAGATGAGKGSVLWSIIAALAPGVSAGWVRLLVIDPKGGMEFGRGHRLFAGFAHDNAETTLALLRAATTVMAQRAQRLRGHTRLLTPTTAEPLIVLIVDEIASLTAYIGDRKTRAEAEQLLGLLLAQGRAVGVSVIAAVQDPSKDVLPIRQLFSIRVGLRMTESTQTSMVLGVAARDAGAVCDQIPTSTPGLGYVCADGTSEPVRVRAFHVTDPDIDYLATHFPPNTQSGGTSHTDNSQP</sequence>
<evidence type="ECO:0000256" key="3">
    <source>
        <dbReference type="PROSITE-ProRule" id="PRU00289"/>
    </source>
</evidence>
<evidence type="ECO:0000256" key="4">
    <source>
        <dbReference type="SAM" id="Phobius"/>
    </source>
</evidence>
<dbReference type="Proteomes" id="UP000247781">
    <property type="component" value="Unassembled WGS sequence"/>
</dbReference>
<evidence type="ECO:0000313" key="6">
    <source>
        <dbReference type="EMBL" id="PXX07250.1"/>
    </source>
</evidence>
<dbReference type="PROSITE" id="PS50901">
    <property type="entry name" value="FTSK"/>
    <property type="match status" value="1"/>
</dbReference>
<dbReference type="OrthoDB" id="3217500at2"/>
<keyword evidence="1 3" id="KW-0547">Nucleotide-binding</keyword>
<dbReference type="RefSeq" id="WP_110317329.1">
    <property type="nucleotide sequence ID" value="NZ_QJJU01000011.1"/>
</dbReference>
<dbReference type="InterPro" id="IPR027417">
    <property type="entry name" value="P-loop_NTPase"/>
</dbReference>
<keyword evidence="4" id="KW-0472">Membrane</keyword>
<evidence type="ECO:0000256" key="2">
    <source>
        <dbReference type="ARBA" id="ARBA00022840"/>
    </source>
</evidence>
<protein>
    <submittedName>
        <fullName evidence="6">S-DNA-T family DNA segregation ATPase FtsK/SpoIIIE</fullName>
    </submittedName>
</protein>
<organism evidence="6 7">
    <name type="scientific">Mycolicibacterium moriokaense</name>
    <dbReference type="NCBI Taxonomy" id="39691"/>
    <lineage>
        <taxon>Bacteria</taxon>
        <taxon>Bacillati</taxon>
        <taxon>Actinomycetota</taxon>
        <taxon>Actinomycetes</taxon>
        <taxon>Mycobacteriales</taxon>
        <taxon>Mycobacteriaceae</taxon>
        <taxon>Mycolicibacterium</taxon>
    </lineage>
</organism>
<reference evidence="7" key="1">
    <citation type="submission" date="2018-05" db="EMBL/GenBank/DDBJ databases">
        <authorList>
            <person name="Deangelis K."/>
            <person name="Huntemann M."/>
            <person name="Clum A."/>
            <person name="Pillay M."/>
            <person name="Palaniappan K."/>
            <person name="Varghese N."/>
            <person name="Mikhailova N."/>
            <person name="Stamatis D."/>
            <person name="Reddy T."/>
            <person name="Daum C."/>
            <person name="Shapiro N."/>
            <person name="Ivanova N."/>
            <person name="Kyrpides N."/>
            <person name="Woyke T."/>
        </authorList>
    </citation>
    <scope>NUCLEOTIDE SEQUENCE [LARGE SCALE GENOMIC DNA]</scope>
    <source>
        <strain evidence="7">GAS496</strain>
    </source>
</reference>
<dbReference type="PANTHER" id="PTHR22683:SF41">
    <property type="entry name" value="DNA TRANSLOCASE FTSK"/>
    <property type="match status" value="1"/>
</dbReference>
<dbReference type="GO" id="GO:0003677">
    <property type="term" value="F:DNA binding"/>
    <property type="evidence" value="ECO:0007669"/>
    <property type="project" value="InterPro"/>
</dbReference>
<name>A0A318HHS5_9MYCO</name>